<sequence length="228" mass="25390">MTDTALIGVGLYTLAEAERLVGVPAGKVGRWLRGHRAHGRQYEPLWKPEVDLGDERIYLGFRDLMEVRVAAAFIHAGLSPQKVRRAIDLAREMIGLDRPLSTVHFRTDGRTVFLRMAEDDRDRLIDLFRKQYAFREIVEPSLKHVDFGEDGVPRRWWPLGRRGHVVVDPERAFGQPIESTTSVPVASLVAAVSAEGSVEAAAAAWDVPSSAVRHALEFSSLGEMRKAA</sequence>
<dbReference type="AlphaFoldDB" id="A0A918XUG6"/>
<protein>
    <recommendedName>
        <fullName evidence="3">DUF433 domain-containing protein</fullName>
    </recommendedName>
</protein>
<evidence type="ECO:0008006" key="3">
    <source>
        <dbReference type="Google" id="ProtNLM"/>
    </source>
</evidence>
<evidence type="ECO:0000313" key="2">
    <source>
        <dbReference type="Proteomes" id="UP000630353"/>
    </source>
</evidence>
<comment type="caution">
    <text evidence="1">The sequence shown here is derived from an EMBL/GenBank/DDBJ whole genome shotgun (WGS) entry which is preliminary data.</text>
</comment>
<keyword evidence="2" id="KW-1185">Reference proteome</keyword>
<evidence type="ECO:0000313" key="1">
    <source>
        <dbReference type="EMBL" id="GHD57031.1"/>
    </source>
</evidence>
<name>A0A918XUG6_9PROT</name>
<gene>
    <name evidence="1" type="ORF">GCM10017083_37920</name>
</gene>
<reference evidence="1" key="1">
    <citation type="journal article" date="2014" name="Int. J. Syst. Evol. Microbiol.">
        <title>Complete genome sequence of Corynebacterium casei LMG S-19264T (=DSM 44701T), isolated from a smear-ripened cheese.</title>
        <authorList>
            <consortium name="US DOE Joint Genome Institute (JGI-PGF)"/>
            <person name="Walter F."/>
            <person name="Albersmeier A."/>
            <person name="Kalinowski J."/>
            <person name="Ruckert C."/>
        </authorList>
    </citation>
    <scope>NUCLEOTIDE SEQUENCE</scope>
    <source>
        <strain evidence="1">KCTC 42651</strain>
    </source>
</reference>
<organism evidence="1 2">
    <name type="scientific">Thalassobaculum fulvum</name>
    <dbReference type="NCBI Taxonomy" id="1633335"/>
    <lineage>
        <taxon>Bacteria</taxon>
        <taxon>Pseudomonadati</taxon>
        <taxon>Pseudomonadota</taxon>
        <taxon>Alphaproteobacteria</taxon>
        <taxon>Rhodospirillales</taxon>
        <taxon>Thalassobaculaceae</taxon>
        <taxon>Thalassobaculum</taxon>
    </lineage>
</organism>
<accession>A0A918XUG6</accession>
<proteinExistence type="predicted"/>
<reference evidence="1" key="2">
    <citation type="submission" date="2020-09" db="EMBL/GenBank/DDBJ databases">
        <authorList>
            <person name="Sun Q."/>
            <person name="Kim S."/>
        </authorList>
    </citation>
    <scope>NUCLEOTIDE SEQUENCE</scope>
    <source>
        <strain evidence="1">KCTC 42651</strain>
    </source>
</reference>
<dbReference type="Proteomes" id="UP000630353">
    <property type="component" value="Unassembled WGS sequence"/>
</dbReference>
<dbReference type="EMBL" id="BMZS01000009">
    <property type="protein sequence ID" value="GHD57031.1"/>
    <property type="molecule type" value="Genomic_DNA"/>
</dbReference>